<name>A0A166JAZ4_DAUCS</name>
<dbReference type="Pfam" id="PF12552">
    <property type="entry name" value="DUF3741"/>
    <property type="match status" value="1"/>
</dbReference>
<organism evidence="4">
    <name type="scientific">Daucus carota subsp. sativus</name>
    <name type="common">Carrot</name>
    <dbReference type="NCBI Taxonomy" id="79200"/>
    <lineage>
        <taxon>Eukaryota</taxon>
        <taxon>Viridiplantae</taxon>
        <taxon>Streptophyta</taxon>
        <taxon>Embryophyta</taxon>
        <taxon>Tracheophyta</taxon>
        <taxon>Spermatophyta</taxon>
        <taxon>Magnoliopsida</taxon>
        <taxon>eudicotyledons</taxon>
        <taxon>Gunneridae</taxon>
        <taxon>Pentapetalae</taxon>
        <taxon>asterids</taxon>
        <taxon>campanulids</taxon>
        <taxon>Apiales</taxon>
        <taxon>Apiaceae</taxon>
        <taxon>Apioideae</taxon>
        <taxon>Scandiceae</taxon>
        <taxon>Daucinae</taxon>
        <taxon>Daucus</taxon>
        <taxon>Daucus sect. Daucus</taxon>
    </lineage>
</organism>
<evidence type="ECO:0000259" key="3">
    <source>
        <dbReference type="Pfam" id="PF14309"/>
    </source>
</evidence>
<dbReference type="PANTHER" id="PTHR47212">
    <property type="entry name" value="ADHESIN-LIKE PROTEIN, PUTATIVE (DUF3741)-RELATED"/>
    <property type="match status" value="1"/>
</dbReference>
<evidence type="ECO:0000256" key="1">
    <source>
        <dbReference type="SAM" id="MobiDB-lite"/>
    </source>
</evidence>
<protein>
    <submittedName>
        <fullName evidence="4">Uncharacterized protein</fullName>
    </submittedName>
</protein>
<feature type="region of interest" description="Disordered" evidence="1">
    <location>
        <begin position="262"/>
        <end position="286"/>
    </location>
</feature>
<dbReference type="PANTHER" id="PTHR47212:SF4">
    <property type="entry name" value="ADHESIN-LIKE PROTEIN, PUTATIVE (DUF3741)-RELATED"/>
    <property type="match status" value="1"/>
</dbReference>
<feature type="region of interest" description="Disordered" evidence="1">
    <location>
        <begin position="381"/>
        <end position="499"/>
    </location>
</feature>
<evidence type="ECO:0000313" key="4">
    <source>
        <dbReference type="EMBL" id="KZN11975.1"/>
    </source>
</evidence>
<feature type="region of interest" description="Disordered" evidence="1">
    <location>
        <begin position="539"/>
        <end position="563"/>
    </location>
</feature>
<feature type="domain" description="DUF4378" evidence="3">
    <location>
        <begin position="700"/>
        <end position="800"/>
    </location>
</feature>
<feature type="region of interest" description="Disordered" evidence="1">
    <location>
        <begin position="627"/>
        <end position="646"/>
    </location>
</feature>
<feature type="compositionally biased region" description="Polar residues" evidence="1">
    <location>
        <begin position="416"/>
        <end position="432"/>
    </location>
</feature>
<gene>
    <name evidence="4" type="ORF">DCAR_004631</name>
</gene>
<dbReference type="AlphaFoldDB" id="A0A166JAZ4"/>
<dbReference type="STRING" id="79200.A0A166JAZ4"/>
<reference evidence="4" key="1">
    <citation type="journal article" date="2016" name="Nat. Genet.">
        <title>A high-quality carrot genome assembly provides new insights into carotenoid accumulation and asterid genome evolution.</title>
        <authorList>
            <person name="Iorizzo M."/>
            <person name="Ellison S."/>
            <person name="Senalik D."/>
            <person name="Zeng P."/>
            <person name="Satapoomin P."/>
            <person name="Huang J."/>
            <person name="Bowman M."/>
            <person name="Iovene M."/>
            <person name="Sanseverino W."/>
            <person name="Cavagnaro P."/>
            <person name="Yildiz M."/>
            <person name="Macko-Podgorni A."/>
            <person name="Moranska E."/>
            <person name="Grzebelus E."/>
            <person name="Grzebelus D."/>
            <person name="Ashrafi H."/>
            <person name="Zheng Z."/>
            <person name="Cheng S."/>
            <person name="Spooner D."/>
            <person name="Van Deynze A."/>
            <person name="Simon P."/>
        </authorList>
    </citation>
    <scope>NUCLEOTIDE SEQUENCE [LARGE SCALE GENOMIC DNA]</scope>
    <source>
        <tissue evidence="4">Leaf</tissue>
    </source>
</reference>
<comment type="caution">
    <text evidence="4">The sequence shown here is derived from an EMBL/GenBank/DDBJ whole genome shotgun (WGS) entry which is preliminary data.</text>
</comment>
<feature type="compositionally biased region" description="Polar residues" evidence="1">
    <location>
        <begin position="336"/>
        <end position="351"/>
    </location>
</feature>
<evidence type="ECO:0000259" key="2">
    <source>
        <dbReference type="Pfam" id="PF12552"/>
    </source>
</evidence>
<feature type="domain" description="DUF3741" evidence="2">
    <location>
        <begin position="282"/>
        <end position="318"/>
    </location>
</feature>
<dbReference type="EMBL" id="LNRQ01000001">
    <property type="protein sequence ID" value="KZN11975.1"/>
    <property type="molecule type" value="Genomic_DNA"/>
</dbReference>
<feature type="compositionally biased region" description="Polar residues" evidence="1">
    <location>
        <begin position="548"/>
        <end position="560"/>
    </location>
</feature>
<dbReference type="InterPro" id="IPR022212">
    <property type="entry name" value="DUF3741"/>
</dbReference>
<dbReference type="Gramene" id="KZN11975">
    <property type="protein sequence ID" value="KZN11975"/>
    <property type="gene ID" value="DCAR_004631"/>
</dbReference>
<dbReference type="InterPro" id="IPR025486">
    <property type="entry name" value="DUF4378"/>
</dbReference>
<dbReference type="Pfam" id="PF14309">
    <property type="entry name" value="DUF4378"/>
    <property type="match status" value="1"/>
</dbReference>
<accession>A0A166JAZ4</accession>
<sequence length="816" mass="92296">MASSSRAKATRKMDVRARNKEFDPNGLGKEDRFVFNLRCADSHITYNFIVFIIELRCRAAFGGSKFTGEELDNKLCLGDEHSYEKPFMIVTLYSDAKPQGGPDHVTFEEKPVKVDLKLNICSCIRTVLQASELNCKELSENLRSSGQLLNLFSVHRRGLFADFLNDVLQEVSQQNAECIRWSSFIRPDTQAFGVLGKDERSSLGQSREVFLQEKDRVFLNQGKRTTITEKTQLNCKWKLIGICNNPQALAPTHKLLSNVKHENKQVTGSRRGSTDTPNLSSRPTVDDELHKSRKLLDAFDILNSNSDLFLKLLQDPNSLLMKHIESQKDMQEKTARTTTCQENNLPESGSGSALHKYQKPQHTVRKSLFDIMNEQECASKDDEIISTSNSAIAPKASQKDHRRRELGKHREEGPSSAAQMATSSECATVSRSNQRDSEAKRRLSRRLKNVGKSESVSGKETPRLTLKRILSSPKHGFVASSCPKMETEDNSLQPKNEDDSTKLAKIHETGFLTKDLSSNDCQKNLKVNDTIQSVSANLSEMPSKDSNVHSTDAEESTSTTRQRKQYQYLKCSTQDINLENQILTSSAEVPSSNHISKYRIELEGSFEETEEHLSPVSVLDSLFSEDVTSPSSKMNHPAKPQGEPDHATFEEKPVKVDQVDPKLNICSCIRTVLQASELNWKELSENSRSSGQLLNLFSVHRRDLFADFLNDVLQEVSQQNVECIRWSSFIRPDTQAFGVLGKDVVEEVMKEVHWYLVPSILPRKLEHIVRKDMEKPQCWSGRRHDTEEIVIQIVDDVLDESVMETISAIGEYDYFL</sequence>
<feature type="region of interest" description="Disordered" evidence="1">
    <location>
        <begin position="330"/>
        <end position="359"/>
    </location>
</feature>
<feature type="compositionally biased region" description="Polar residues" evidence="1">
    <location>
        <begin position="265"/>
        <end position="283"/>
    </location>
</feature>
<proteinExistence type="predicted"/>